<gene>
    <name evidence="1" type="ORF">BC748_1248</name>
</gene>
<reference evidence="1 2" key="1">
    <citation type="submission" date="2019-03" db="EMBL/GenBank/DDBJ databases">
        <title>Genomic Encyclopedia of Archaeal and Bacterial Type Strains, Phase II (KMG-II): from individual species to whole genera.</title>
        <authorList>
            <person name="Goeker M."/>
        </authorList>
    </citation>
    <scope>NUCLEOTIDE SEQUENCE [LARGE SCALE GENOMIC DNA]</scope>
    <source>
        <strain evidence="1 2">DSM 25687</strain>
    </source>
</reference>
<name>A0A4R6QDK1_9FLAO</name>
<protein>
    <submittedName>
        <fullName evidence="1">Uncharacterized protein</fullName>
    </submittedName>
</protein>
<accession>A0A4R6QDK1</accession>
<dbReference type="EMBL" id="SNXR01000012">
    <property type="protein sequence ID" value="TDP60267.1"/>
    <property type="molecule type" value="Genomic_DNA"/>
</dbReference>
<sequence length="58" mass="6472">MTFPLNSIKKIIDENGTTIYQTAKVVKLDTNQQITRISNDTVKKATTTSIGLAEKLEF</sequence>
<evidence type="ECO:0000313" key="1">
    <source>
        <dbReference type="EMBL" id="TDP60267.1"/>
    </source>
</evidence>
<dbReference type="AlphaFoldDB" id="A0A4R6QDK1"/>
<keyword evidence="2" id="KW-1185">Reference proteome</keyword>
<comment type="caution">
    <text evidence="1">The sequence shown here is derived from an EMBL/GenBank/DDBJ whole genome shotgun (WGS) entry which is preliminary data.</text>
</comment>
<evidence type="ECO:0000313" key="2">
    <source>
        <dbReference type="Proteomes" id="UP000295260"/>
    </source>
</evidence>
<proteinExistence type="predicted"/>
<organism evidence="1 2">
    <name type="scientific">Flavobacterium dankookense</name>
    <dbReference type="NCBI Taxonomy" id="706186"/>
    <lineage>
        <taxon>Bacteria</taxon>
        <taxon>Pseudomonadati</taxon>
        <taxon>Bacteroidota</taxon>
        <taxon>Flavobacteriia</taxon>
        <taxon>Flavobacteriales</taxon>
        <taxon>Flavobacteriaceae</taxon>
        <taxon>Flavobacterium</taxon>
    </lineage>
</organism>
<dbReference type="Proteomes" id="UP000295260">
    <property type="component" value="Unassembled WGS sequence"/>
</dbReference>
<dbReference type="RefSeq" id="WP_162846419.1">
    <property type="nucleotide sequence ID" value="NZ_SNXR01000012.1"/>
</dbReference>